<dbReference type="PANTHER" id="PTHR30289">
    <property type="entry name" value="UNCHARACTERIZED PROTEIN YBCL-RELATED"/>
    <property type="match status" value="1"/>
</dbReference>
<evidence type="ECO:0000313" key="1">
    <source>
        <dbReference type="EMBL" id="AMW06543.1"/>
    </source>
</evidence>
<sequence>MRVLSLTSSAFDDGALIPARHAQTGRDVSPPLAWRGAPDSTRSFVLVVHDADAAAGDGTDDLLHWLVWNIPGTANSLPEGMAAGAQLPNGVRQISASGPYYRGPAAPASGPAHHYVFELYALDIAVSQAPAALPPALTRATIMRAISGHVLAKGVLVGRYQRPAP</sequence>
<evidence type="ECO:0008006" key="3">
    <source>
        <dbReference type="Google" id="ProtNLM"/>
    </source>
</evidence>
<reference evidence="1 2" key="1">
    <citation type="journal article" date="2014" name="Proc. Natl. Acad. Sci. U.S.A.">
        <title>Functional type 2 photosynthetic reaction centers found in the rare bacterial phylum Gemmatimonadetes.</title>
        <authorList>
            <person name="Zeng Y."/>
            <person name="Feng F."/>
            <person name="Medova H."/>
            <person name="Dean J."/>
            <person name="Koblizek M."/>
        </authorList>
    </citation>
    <scope>NUCLEOTIDE SEQUENCE [LARGE SCALE GENOMIC DNA]</scope>
    <source>
        <strain evidence="1 2">AP64</strain>
    </source>
</reference>
<dbReference type="InterPro" id="IPR036610">
    <property type="entry name" value="PEBP-like_sf"/>
</dbReference>
<dbReference type="STRING" id="1379270.GEMMAAP_04205"/>
<name>A0A143BPK8_9BACT</name>
<reference evidence="1 2" key="2">
    <citation type="journal article" date="2016" name="Environ. Microbiol. Rep.">
        <title>Metagenomic evidence for the presence of phototrophic Gemmatimonadetes bacteria in diverse environments.</title>
        <authorList>
            <person name="Zeng Y."/>
            <person name="Baumbach J."/>
            <person name="Barbosa E.G."/>
            <person name="Azevedo V."/>
            <person name="Zhang C."/>
            <person name="Koblizek M."/>
        </authorList>
    </citation>
    <scope>NUCLEOTIDE SEQUENCE [LARGE SCALE GENOMIC DNA]</scope>
    <source>
        <strain evidence="1 2">AP64</strain>
    </source>
</reference>
<dbReference type="InterPro" id="IPR005247">
    <property type="entry name" value="YbhB_YbcL/LppC-like"/>
</dbReference>
<evidence type="ECO:0000313" key="2">
    <source>
        <dbReference type="Proteomes" id="UP000076404"/>
    </source>
</evidence>
<gene>
    <name evidence="1" type="ORF">GEMMAAP_04205</name>
</gene>
<dbReference type="AlphaFoldDB" id="A0A143BPK8"/>
<dbReference type="eggNOG" id="COG1881">
    <property type="taxonomic scope" value="Bacteria"/>
</dbReference>
<dbReference type="SUPFAM" id="SSF49777">
    <property type="entry name" value="PEBP-like"/>
    <property type="match status" value="1"/>
</dbReference>
<keyword evidence="2" id="KW-1185">Reference proteome</keyword>
<dbReference type="PANTHER" id="PTHR30289:SF1">
    <property type="entry name" value="PEBP (PHOSPHATIDYLETHANOLAMINE-BINDING PROTEIN) FAMILY PROTEIN"/>
    <property type="match status" value="1"/>
</dbReference>
<dbReference type="Pfam" id="PF01161">
    <property type="entry name" value="PBP"/>
    <property type="match status" value="1"/>
</dbReference>
<accession>A0A143BPK8</accession>
<dbReference type="NCBIfam" id="TIGR00481">
    <property type="entry name" value="YbhB/YbcL family Raf kinase inhibitor-like protein"/>
    <property type="match status" value="1"/>
</dbReference>
<protein>
    <recommendedName>
        <fullName evidence="3">YbhB/YbcL family Raf kinase inhibitor-like protein</fullName>
    </recommendedName>
</protein>
<dbReference type="KEGG" id="gph:GEMMAAP_04205"/>
<organism evidence="1 2">
    <name type="scientific">Gemmatimonas phototrophica</name>
    <dbReference type="NCBI Taxonomy" id="1379270"/>
    <lineage>
        <taxon>Bacteria</taxon>
        <taxon>Pseudomonadati</taxon>
        <taxon>Gemmatimonadota</taxon>
        <taxon>Gemmatimonadia</taxon>
        <taxon>Gemmatimonadales</taxon>
        <taxon>Gemmatimonadaceae</taxon>
        <taxon>Gemmatimonas</taxon>
    </lineage>
</organism>
<proteinExistence type="predicted"/>
<dbReference type="CDD" id="cd00865">
    <property type="entry name" value="PEBP_bact_arch"/>
    <property type="match status" value="1"/>
</dbReference>
<dbReference type="InterPro" id="IPR008914">
    <property type="entry name" value="PEBP"/>
</dbReference>
<dbReference type="EMBL" id="CP011454">
    <property type="protein sequence ID" value="AMW06543.1"/>
    <property type="molecule type" value="Genomic_DNA"/>
</dbReference>
<dbReference type="Proteomes" id="UP000076404">
    <property type="component" value="Chromosome"/>
</dbReference>
<dbReference type="Gene3D" id="3.90.280.10">
    <property type="entry name" value="PEBP-like"/>
    <property type="match status" value="1"/>
</dbReference>